<keyword evidence="3 6" id="KW-0812">Transmembrane</keyword>
<dbReference type="InterPro" id="IPR009639">
    <property type="entry name" value="Pept_A24A_C_arc"/>
</dbReference>
<evidence type="ECO:0000256" key="1">
    <source>
        <dbReference type="ARBA" id="ARBA00004651"/>
    </source>
</evidence>
<dbReference type="Proteomes" id="UP000678237">
    <property type="component" value="Unassembled WGS sequence"/>
</dbReference>
<keyword evidence="4 6" id="KW-1133">Transmembrane helix</keyword>
<sequence length="383" mass="42242">MLETVFFAASLAGLVLATYTDLKSREIPDKLTYALIAFGLAGHFFLAVSGNDYMLFVQALAVTVLSFLGAYALWHVGVWAGGDVKLFAALAALNPVNYGFIRDAFSLDALLWPGKPELFASLSLPVFPLALFVFSVFSMMPYGVLLSLMGFYKSALLRQQFLSGFVKRGWQLLQFSLLGVGLLAVTYALGLPEASVWPLLLALSFLPSLVVLAFTLASFAYASYVYYLIPFFEAMKYFAPLLLFYVFFKLYLVSKEEVLKQRVPTASLVEGMIPAETIVESVAGKLVVVKPLRPSEILSFARRLDFRGLQARMVLPEGGIVANSVRAAGLTDEEARKLRELAARKLLPETIKVKRSAPFVPAVLIAYLVLQSVGDVLWRVVFR</sequence>
<dbReference type="Pfam" id="PF01478">
    <property type="entry name" value="Peptidase_A24"/>
    <property type="match status" value="1"/>
</dbReference>
<evidence type="ECO:0000259" key="8">
    <source>
        <dbReference type="Pfam" id="PF06819"/>
    </source>
</evidence>
<organism evidence="9 10">
    <name type="scientific">Candidatus Iainarchaeum sp</name>
    <dbReference type="NCBI Taxonomy" id="3101447"/>
    <lineage>
        <taxon>Archaea</taxon>
        <taxon>Candidatus Iainarchaeota</taxon>
        <taxon>Candidatus Iainarchaeia</taxon>
        <taxon>Candidatus Iainarchaeales</taxon>
        <taxon>Candidatus Iainarchaeaceae</taxon>
        <taxon>Candidatus Iainarchaeum</taxon>
    </lineage>
</organism>
<reference evidence="9" key="1">
    <citation type="submission" date="2021-03" db="EMBL/GenBank/DDBJ databases">
        <authorList>
            <person name="Jaffe A."/>
        </authorList>
    </citation>
    <scope>NUCLEOTIDE SEQUENCE</scope>
    <source>
        <strain evidence="9">RIFCSPLOWO2_01_FULL_58_19</strain>
    </source>
</reference>
<keyword evidence="5 6" id="KW-0472">Membrane</keyword>
<evidence type="ECO:0000259" key="7">
    <source>
        <dbReference type="Pfam" id="PF01478"/>
    </source>
</evidence>
<dbReference type="EC" id="3.4.23.43" evidence="9"/>
<feature type="transmembrane region" description="Helical" evidence="6">
    <location>
        <begin position="199"/>
        <end position="222"/>
    </location>
</feature>
<dbReference type="PANTHER" id="PTHR36506">
    <property type="entry name" value="PREFLAGELLIN PEPTIDASE"/>
    <property type="match status" value="1"/>
</dbReference>
<dbReference type="InterPro" id="IPR000045">
    <property type="entry name" value="Prepilin_IV_endopep_pep"/>
</dbReference>
<dbReference type="GO" id="GO:0005886">
    <property type="term" value="C:plasma membrane"/>
    <property type="evidence" value="ECO:0007669"/>
    <property type="project" value="UniProtKB-SubCell"/>
</dbReference>
<evidence type="ECO:0000313" key="9">
    <source>
        <dbReference type="EMBL" id="MBS3062491.1"/>
    </source>
</evidence>
<dbReference type="AlphaFoldDB" id="A0A8T4L6H8"/>
<gene>
    <name evidence="9" type="ORF">J4203_01335</name>
</gene>
<dbReference type="EMBL" id="JAGVWE010000002">
    <property type="protein sequence ID" value="MBS3062491.1"/>
    <property type="molecule type" value="Genomic_DNA"/>
</dbReference>
<feature type="transmembrane region" description="Helical" evidence="6">
    <location>
        <begin position="359"/>
        <end position="381"/>
    </location>
</feature>
<comment type="subcellular location">
    <subcellularLocation>
        <location evidence="1">Cell membrane</location>
        <topology evidence="1">Multi-pass membrane protein</topology>
    </subcellularLocation>
</comment>
<evidence type="ECO:0000256" key="3">
    <source>
        <dbReference type="ARBA" id="ARBA00022692"/>
    </source>
</evidence>
<comment type="caution">
    <text evidence="9">The sequence shown here is derived from an EMBL/GenBank/DDBJ whole genome shotgun (WGS) entry which is preliminary data.</text>
</comment>
<reference evidence="9" key="2">
    <citation type="submission" date="2021-05" db="EMBL/GenBank/DDBJ databases">
        <title>Protein family content uncovers lineage relationships and bacterial pathway maintenance mechanisms in DPANN archaea.</title>
        <authorList>
            <person name="Castelle C.J."/>
            <person name="Meheust R."/>
            <person name="Jaffe A.L."/>
            <person name="Seitz K."/>
            <person name="Gong X."/>
            <person name="Baker B.J."/>
            <person name="Banfield J.F."/>
        </authorList>
    </citation>
    <scope>NUCLEOTIDE SEQUENCE</scope>
    <source>
        <strain evidence="9">RIFCSPLOWO2_01_FULL_58_19</strain>
    </source>
</reference>
<dbReference type="Pfam" id="PF06819">
    <property type="entry name" value="Arc_PepC"/>
    <property type="match status" value="1"/>
</dbReference>
<evidence type="ECO:0000256" key="6">
    <source>
        <dbReference type="SAM" id="Phobius"/>
    </source>
</evidence>
<evidence type="ECO:0000256" key="2">
    <source>
        <dbReference type="ARBA" id="ARBA00022475"/>
    </source>
</evidence>
<proteinExistence type="predicted"/>
<feature type="domain" description="Peptidase A24A-predicted C-terminal archaea" evidence="8">
    <location>
        <begin position="250"/>
        <end position="351"/>
    </location>
</feature>
<evidence type="ECO:0000313" key="10">
    <source>
        <dbReference type="Proteomes" id="UP000678237"/>
    </source>
</evidence>
<feature type="transmembrane region" description="Helical" evidence="6">
    <location>
        <begin position="33"/>
        <end position="48"/>
    </location>
</feature>
<accession>A0A8T4L6H8</accession>
<feature type="transmembrane region" description="Helical" evidence="6">
    <location>
        <begin position="234"/>
        <end position="252"/>
    </location>
</feature>
<dbReference type="GO" id="GO:0004190">
    <property type="term" value="F:aspartic-type endopeptidase activity"/>
    <property type="evidence" value="ECO:0007669"/>
    <property type="project" value="UniProtKB-EC"/>
</dbReference>
<evidence type="ECO:0000256" key="4">
    <source>
        <dbReference type="ARBA" id="ARBA00022989"/>
    </source>
</evidence>
<feature type="domain" description="Prepilin type IV endopeptidase peptidase" evidence="7">
    <location>
        <begin position="11"/>
        <end position="128"/>
    </location>
</feature>
<dbReference type="Gene3D" id="1.20.120.1220">
    <property type="match status" value="1"/>
</dbReference>
<evidence type="ECO:0000256" key="5">
    <source>
        <dbReference type="ARBA" id="ARBA00023136"/>
    </source>
</evidence>
<name>A0A8T4L6H8_9ARCH</name>
<feature type="transmembrane region" description="Helical" evidence="6">
    <location>
        <begin position="126"/>
        <end position="152"/>
    </location>
</feature>
<keyword evidence="2" id="KW-1003">Cell membrane</keyword>
<keyword evidence="9" id="KW-0378">Hydrolase</keyword>
<protein>
    <submittedName>
        <fullName evidence="9">Prepilin peptidase</fullName>
        <ecNumber evidence="9">3.4.23.43</ecNumber>
    </submittedName>
</protein>
<feature type="transmembrane region" description="Helical" evidence="6">
    <location>
        <begin position="172"/>
        <end position="192"/>
    </location>
</feature>
<dbReference type="PANTHER" id="PTHR36506:SF1">
    <property type="entry name" value="PREFLAGELLIN PEPTIDASE"/>
    <property type="match status" value="1"/>
</dbReference>
<feature type="transmembrane region" description="Helical" evidence="6">
    <location>
        <begin position="55"/>
        <end position="74"/>
    </location>
</feature>
<dbReference type="InterPro" id="IPR052218">
    <property type="entry name" value="Preflagellin_Peptidase"/>
</dbReference>